<keyword evidence="8" id="KW-0648">Protein biosynthesis</keyword>
<evidence type="ECO:0000313" key="19">
    <source>
        <dbReference type="EMBL" id="GIX68535.1"/>
    </source>
</evidence>
<dbReference type="GO" id="GO:0005759">
    <property type="term" value="C:mitochondrial matrix"/>
    <property type="evidence" value="ECO:0007669"/>
    <property type="project" value="UniProtKB-SubCell"/>
</dbReference>
<evidence type="ECO:0000256" key="10">
    <source>
        <dbReference type="ARBA" id="ARBA00022990"/>
    </source>
</evidence>
<dbReference type="PROSITE" id="PS51447">
    <property type="entry name" value="FDX_ACB"/>
    <property type="match status" value="1"/>
</dbReference>
<comment type="similarity">
    <text evidence="2">Belongs to the class-II aminoacyl-tRNA synthetase family.</text>
</comment>
<dbReference type="InterPro" id="IPR004530">
    <property type="entry name" value="Phe-tRNA-synth_IIc_mito"/>
</dbReference>
<dbReference type="PANTHER" id="PTHR11538:SF41">
    <property type="entry name" value="PHENYLALANINE--TRNA LIGASE, MITOCHONDRIAL"/>
    <property type="match status" value="1"/>
</dbReference>
<dbReference type="Pfam" id="PF01409">
    <property type="entry name" value="tRNA-synt_2d"/>
    <property type="match status" value="2"/>
</dbReference>
<dbReference type="InterPro" id="IPR005121">
    <property type="entry name" value="Fdx_antiC-bd"/>
</dbReference>
<dbReference type="Proteomes" id="UP001054837">
    <property type="component" value="Unassembled WGS sequence"/>
</dbReference>
<evidence type="ECO:0000256" key="16">
    <source>
        <dbReference type="ARBA" id="ARBA00073229"/>
    </source>
</evidence>
<dbReference type="SUPFAM" id="SSF54991">
    <property type="entry name" value="Anticodon-binding domain of PheRS"/>
    <property type="match status" value="1"/>
</dbReference>
<evidence type="ECO:0000259" key="17">
    <source>
        <dbReference type="PROSITE" id="PS50862"/>
    </source>
</evidence>
<dbReference type="GO" id="GO:0006432">
    <property type="term" value="P:phenylalanyl-tRNA aminoacylation"/>
    <property type="evidence" value="ECO:0007669"/>
    <property type="project" value="InterPro"/>
</dbReference>
<evidence type="ECO:0000256" key="13">
    <source>
        <dbReference type="ARBA" id="ARBA00031194"/>
    </source>
</evidence>
<dbReference type="Gene3D" id="3.30.930.10">
    <property type="entry name" value="Bira Bifunctional Protein, Domain 2"/>
    <property type="match status" value="1"/>
</dbReference>
<dbReference type="FunFam" id="3.30.930.10:FF:000041">
    <property type="entry name" value="Phenylalanyl-tRNA synthetase 2, mitochondrial"/>
    <property type="match status" value="1"/>
</dbReference>
<protein>
    <recommendedName>
        <fullName evidence="16">Phenylalanine--tRNA ligase, mitochondrial</fullName>
        <ecNumber evidence="4">6.1.1.20</ecNumber>
    </recommendedName>
    <alternativeName>
        <fullName evidence="13">Phenylalanyl-tRNA synthetase</fullName>
    </alternativeName>
</protein>
<dbReference type="FunFam" id="3.30.70.380:FF:000002">
    <property type="entry name" value="phenylalanine--tRNA ligase, mitochondrial"/>
    <property type="match status" value="1"/>
</dbReference>
<dbReference type="InterPro" id="IPR002319">
    <property type="entry name" value="Phenylalanyl-tRNA_Synthase"/>
</dbReference>
<comment type="catalytic activity">
    <reaction evidence="14">
        <text>tRNA(Phe) + L-phenylalanine + ATP = L-phenylalanyl-tRNA(Phe) + AMP + diphosphate + H(+)</text>
        <dbReference type="Rhea" id="RHEA:19413"/>
        <dbReference type="Rhea" id="RHEA-COMP:9668"/>
        <dbReference type="Rhea" id="RHEA-COMP:9699"/>
        <dbReference type="ChEBI" id="CHEBI:15378"/>
        <dbReference type="ChEBI" id="CHEBI:30616"/>
        <dbReference type="ChEBI" id="CHEBI:33019"/>
        <dbReference type="ChEBI" id="CHEBI:58095"/>
        <dbReference type="ChEBI" id="CHEBI:78442"/>
        <dbReference type="ChEBI" id="CHEBI:78531"/>
        <dbReference type="ChEBI" id="CHEBI:456215"/>
        <dbReference type="EC" id="6.1.1.20"/>
    </reaction>
</comment>
<evidence type="ECO:0000256" key="11">
    <source>
        <dbReference type="ARBA" id="ARBA00023128"/>
    </source>
</evidence>
<proteinExistence type="inferred from homology"/>
<feature type="domain" description="FDX-ACB" evidence="18">
    <location>
        <begin position="357"/>
        <end position="448"/>
    </location>
</feature>
<evidence type="ECO:0000256" key="7">
    <source>
        <dbReference type="ARBA" id="ARBA00022840"/>
    </source>
</evidence>
<dbReference type="Pfam" id="PF03147">
    <property type="entry name" value="FDX-ACB"/>
    <property type="match status" value="1"/>
</dbReference>
<name>A0AAV4M9M1_9ARAC</name>
<accession>A0AAV4M9M1</accession>
<organism evidence="19 20">
    <name type="scientific">Caerostris darwini</name>
    <dbReference type="NCBI Taxonomy" id="1538125"/>
    <lineage>
        <taxon>Eukaryota</taxon>
        <taxon>Metazoa</taxon>
        <taxon>Ecdysozoa</taxon>
        <taxon>Arthropoda</taxon>
        <taxon>Chelicerata</taxon>
        <taxon>Arachnida</taxon>
        <taxon>Araneae</taxon>
        <taxon>Araneomorphae</taxon>
        <taxon>Entelegynae</taxon>
        <taxon>Araneoidea</taxon>
        <taxon>Araneidae</taxon>
        <taxon>Caerostris</taxon>
    </lineage>
</organism>
<dbReference type="AlphaFoldDB" id="A0AAV4M9M1"/>
<dbReference type="Gene3D" id="3.30.70.380">
    <property type="entry name" value="Ferrodoxin-fold anticodon-binding domain"/>
    <property type="match status" value="1"/>
</dbReference>
<dbReference type="EMBL" id="BPLQ01000182">
    <property type="protein sequence ID" value="GIX68535.1"/>
    <property type="molecule type" value="Genomic_DNA"/>
</dbReference>
<gene>
    <name evidence="19" type="primary">PheRS-m</name>
    <name evidence="19" type="ORF">CDAR_515221</name>
</gene>
<evidence type="ECO:0000256" key="12">
    <source>
        <dbReference type="ARBA" id="ARBA00023146"/>
    </source>
</evidence>
<dbReference type="EC" id="6.1.1.20" evidence="4"/>
<evidence type="ECO:0000256" key="8">
    <source>
        <dbReference type="ARBA" id="ARBA00022917"/>
    </source>
</evidence>
<evidence type="ECO:0000256" key="2">
    <source>
        <dbReference type="ARBA" id="ARBA00008226"/>
    </source>
</evidence>
<dbReference type="SUPFAM" id="SSF55681">
    <property type="entry name" value="Class II aaRS and biotin synthetases"/>
    <property type="match status" value="1"/>
</dbReference>
<keyword evidence="7" id="KW-0067">ATP-binding</keyword>
<dbReference type="PROSITE" id="PS50862">
    <property type="entry name" value="AA_TRNA_LIGASE_II"/>
    <property type="match status" value="1"/>
</dbReference>
<dbReference type="GO" id="GO:0004826">
    <property type="term" value="F:phenylalanine-tRNA ligase activity"/>
    <property type="evidence" value="ECO:0007669"/>
    <property type="project" value="UniProtKB-EC"/>
</dbReference>
<evidence type="ECO:0000256" key="6">
    <source>
        <dbReference type="ARBA" id="ARBA00022741"/>
    </source>
</evidence>
<evidence type="ECO:0000256" key="5">
    <source>
        <dbReference type="ARBA" id="ARBA00022598"/>
    </source>
</evidence>
<keyword evidence="10" id="KW-0007">Acetylation</keyword>
<evidence type="ECO:0000256" key="9">
    <source>
        <dbReference type="ARBA" id="ARBA00022946"/>
    </source>
</evidence>
<dbReference type="GO" id="GO:0005524">
    <property type="term" value="F:ATP binding"/>
    <property type="evidence" value="ECO:0007669"/>
    <property type="project" value="UniProtKB-KW"/>
</dbReference>
<sequence length="448" mass="52737">MVQKMWSYTARTLKTVVNHSFVRPSLLTRNISISKLYRCNKQELKECETVSICDKTYIRDEYTNITPHILSFLSRNLHSVKNHPLYLIKQRIIRYMYGSFLNRSGNPLFSVYDDLPVVVTTEQNFNSLLIPENHPSRNKSDSYYINANFLLRTHTSAHQKELIKSGLDHFLVIGDVYRRDEIDSKHYPVFHQCEAVCLLSPHELLNRMHSDDAIKVFEKDVRKPDKQACHTLDAVKLMEKDLKDCLIGLVKRLFGRDIEYKWTESYFPFTHPSWELEIFHEGDWIEILGCGIMEQEILNKAGADEKIGWAFGIGLERLAMTLYNIPDVRLFWSQDSGFLSQFNVKDIDTPIKFKEISKYPQCINDVSFWVPKDYHPNDFFDLARGIGSEIIEQVNKIDEFFHPKKKRQSYTYRIIYRHMERTLSQKEVNEIHKQIENAAVKNLNVEIR</sequence>
<dbReference type="InterPro" id="IPR036690">
    <property type="entry name" value="Fdx_antiC-bd_sf"/>
</dbReference>
<keyword evidence="12" id="KW-0030">Aminoacyl-tRNA synthetase</keyword>
<keyword evidence="20" id="KW-1185">Reference proteome</keyword>
<evidence type="ECO:0000256" key="1">
    <source>
        <dbReference type="ARBA" id="ARBA00004305"/>
    </source>
</evidence>
<comment type="caution">
    <text evidence="19">The sequence shown here is derived from an EMBL/GenBank/DDBJ whole genome shotgun (WGS) entry which is preliminary data.</text>
</comment>
<dbReference type="InterPro" id="IPR045864">
    <property type="entry name" value="aa-tRNA-synth_II/BPL/LPL"/>
</dbReference>
<evidence type="ECO:0000256" key="15">
    <source>
        <dbReference type="ARBA" id="ARBA00060211"/>
    </source>
</evidence>
<evidence type="ECO:0000256" key="14">
    <source>
        <dbReference type="ARBA" id="ARBA00049255"/>
    </source>
</evidence>
<dbReference type="CDD" id="cd00496">
    <property type="entry name" value="PheRS_alpha_core"/>
    <property type="match status" value="1"/>
</dbReference>
<dbReference type="GO" id="GO:0000049">
    <property type="term" value="F:tRNA binding"/>
    <property type="evidence" value="ECO:0007669"/>
    <property type="project" value="InterPro"/>
</dbReference>
<comment type="function">
    <text evidence="15">Is responsible for the charging of tRNA(Phe) with phenylalanine in mitochondrial translation. To a lesser extent, also catalyzes direct attachment of m-Tyr (an oxidized version of Phe) to tRNA(Phe), thereby opening the way for delivery of the misacylated tRNA to the ribosome and incorporation of ROS-damaged amino acid into proteins.</text>
</comment>
<keyword evidence="11" id="KW-0496">Mitochondrion</keyword>
<comment type="subunit">
    <text evidence="3">Monomer.</text>
</comment>
<keyword evidence="5 19" id="KW-0436">Ligase</keyword>
<evidence type="ECO:0000313" key="20">
    <source>
        <dbReference type="Proteomes" id="UP001054837"/>
    </source>
</evidence>
<keyword evidence="9" id="KW-0809">Transit peptide</keyword>
<feature type="domain" description="Aminoacyl-transfer RNA synthetases class-II family profile" evidence="17">
    <location>
        <begin position="86"/>
        <end position="350"/>
    </location>
</feature>
<keyword evidence="6" id="KW-0547">Nucleotide-binding</keyword>
<dbReference type="PANTHER" id="PTHR11538">
    <property type="entry name" value="PHENYLALANYL-TRNA SYNTHETASE"/>
    <property type="match status" value="1"/>
</dbReference>
<evidence type="ECO:0000256" key="3">
    <source>
        <dbReference type="ARBA" id="ARBA00011245"/>
    </source>
</evidence>
<evidence type="ECO:0000259" key="18">
    <source>
        <dbReference type="PROSITE" id="PS51447"/>
    </source>
</evidence>
<reference evidence="19 20" key="1">
    <citation type="submission" date="2021-06" db="EMBL/GenBank/DDBJ databases">
        <title>Caerostris darwini draft genome.</title>
        <authorList>
            <person name="Kono N."/>
            <person name="Arakawa K."/>
        </authorList>
    </citation>
    <scope>NUCLEOTIDE SEQUENCE [LARGE SCALE GENOMIC DNA]</scope>
</reference>
<comment type="subcellular location">
    <subcellularLocation>
        <location evidence="1">Mitochondrion matrix</location>
    </subcellularLocation>
</comment>
<dbReference type="NCBIfam" id="TIGR00469">
    <property type="entry name" value="pheS_mito"/>
    <property type="match status" value="1"/>
</dbReference>
<evidence type="ECO:0000256" key="4">
    <source>
        <dbReference type="ARBA" id="ARBA00012814"/>
    </source>
</evidence>
<dbReference type="InterPro" id="IPR006195">
    <property type="entry name" value="aa-tRNA-synth_II"/>
</dbReference>
<dbReference type="SMART" id="SM00896">
    <property type="entry name" value="FDX-ACB"/>
    <property type="match status" value="1"/>
</dbReference>